<dbReference type="PROSITE" id="PS50104">
    <property type="entry name" value="TIR"/>
    <property type="match status" value="1"/>
</dbReference>
<keyword evidence="11" id="KW-0675">Receptor</keyword>
<sequence length="791" mass="89841">MCTFTRYGHIKADIQPSQSVNNSAHNAWVLVTKTGDVETAGCTCSHAAAALWKVPAGNREMKPLSLLFLLLLLLASGACDGVKYISKRNSVDGCIDWSVDLKEYHVLADEPVRVKCALFYSYIRTNYTMATNAKLRLIWYKNKGDAEEPIIFSGHRLSKEDDSIWFRSAEMEDNGFYTCVLRNSTYCMKVSMSMIVEERDEGKCFSSKIRHLEKAEITHSKMITCPDIEDYLAPYKQPQMTWYKECERVEWRSSITVNTTNIWIPEVEEGDGGNYTCELQYGSRQVRRTTQLKVTALQTTQPPKVLFPPERQDTAIEITPGMPLSLDCKAFFGYSGENRRPIIYWMKGEKFVEELAGHIKESEVRILREYLGEKEVQLSLTFDAVDEADLANYTCYVENHIGRRSGSAILQKKDMYRLELAGGLGVILLLLGILTALYKCYNLEIMLCYRRHFGSDETEDDNKEYDAYLSYTKVEPDCLGRSSSDEETLALEILPDVLEKHYGFKLFLPDRDLIPSSTYIEDLARSVEQSRRLIIVLTPEFVAKRGWSIFQIETRLHSMLVTGGIKVIMVECADLKNVINYQEVEALKHTIKVLSIIKWRGPKSNELSSKFWKQVVYEMPAKRRETLSRRQVMDSGEQGLFGDLQTTVSTIAMTTTSASLGPPNESRHGHHQVALATEIPDYNQMTLPLGGGHTATAAQMRHFCRSYEFQLPPQPPSMSPPLPSLSTVQFSTLGPGGRHVYCNIPMTLLNGQGFRADHWGTRGDSEQYPREEARTPPEQHLCTAHQQRTKL</sequence>
<dbReference type="InterPro" id="IPR015621">
    <property type="entry name" value="IL-1_rcpt_fam"/>
</dbReference>
<evidence type="ECO:0000256" key="10">
    <source>
        <dbReference type="ARBA" id="ARBA00023157"/>
    </source>
</evidence>
<dbReference type="FunFam" id="2.60.40.10:FF:000220">
    <property type="entry name" value="X-linked interleukin-1 receptor accessory protein-like 1"/>
    <property type="match status" value="1"/>
</dbReference>
<dbReference type="PANTHER" id="PTHR11890">
    <property type="entry name" value="INTERLEUKIN-1 RECEPTOR FAMILY MEMBER"/>
    <property type="match status" value="1"/>
</dbReference>
<dbReference type="Pfam" id="PF13895">
    <property type="entry name" value="Ig_2"/>
    <property type="match status" value="1"/>
</dbReference>
<dbReference type="Gene3D" id="2.60.40.10">
    <property type="entry name" value="Immunoglobulins"/>
    <property type="match status" value="3"/>
</dbReference>
<dbReference type="Gene3D" id="3.40.50.10140">
    <property type="entry name" value="Toll/interleukin-1 receptor homology (TIR) domain"/>
    <property type="match status" value="1"/>
</dbReference>
<keyword evidence="4" id="KW-0732">Signal</keyword>
<feature type="domain" description="Ig-like" evidence="18">
    <location>
        <begin position="110"/>
        <end position="191"/>
    </location>
</feature>
<comment type="subcellular location">
    <subcellularLocation>
        <location evidence="1">Membrane</location>
        <topology evidence="1">Single-pass type I membrane protein</topology>
    </subcellularLocation>
</comment>
<keyword evidence="7 16" id="KW-1133">Transmembrane helix</keyword>
<dbReference type="Pfam" id="PF01582">
    <property type="entry name" value="TIR"/>
    <property type="match status" value="1"/>
</dbReference>
<name>A0AAQ4RF29_GASAC</name>
<dbReference type="InterPro" id="IPR007110">
    <property type="entry name" value="Ig-like_dom"/>
</dbReference>
<keyword evidence="12" id="KW-0325">Glycoprotein</keyword>
<dbReference type="Proteomes" id="UP000007635">
    <property type="component" value="Chromosome IV"/>
</dbReference>
<dbReference type="PRINTS" id="PR01536">
    <property type="entry name" value="INTRLKN1R12F"/>
</dbReference>
<evidence type="ECO:0008006" key="21">
    <source>
        <dbReference type="Google" id="ProtNLM"/>
    </source>
</evidence>
<keyword evidence="20" id="KW-1185">Reference proteome</keyword>
<feature type="domain" description="Ig-like" evidence="18">
    <location>
        <begin position="303"/>
        <end position="411"/>
    </location>
</feature>
<evidence type="ECO:0000256" key="14">
    <source>
        <dbReference type="ARBA" id="ARBA00057129"/>
    </source>
</evidence>
<comment type="function">
    <text evidence="14">May regulate secretion and presynaptic differentiation through inhibition of the activity of N-type voltage-gated calcium channel. During presynaptic differentiation may regulate both synaptic vesicle accumulation in axon terminals and subsequent axon terminal remodeling.</text>
</comment>
<dbReference type="PANTHER" id="PTHR11890:SF10">
    <property type="entry name" value="X-LINKED INTERLEUKIN-1 RECEPTOR ACCESSORY PROTEIN-LIKE 2"/>
    <property type="match status" value="1"/>
</dbReference>
<dbReference type="GO" id="GO:0045202">
    <property type="term" value="C:synapse"/>
    <property type="evidence" value="ECO:0007669"/>
    <property type="project" value="UniProtKB-ARBA"/>
</dbReference>
<proteinExistence type="inferred from homology"/>
<dbReference type="FunFam" id="2.60.40.10:FF:000188">
    <property type="entry name" value="Interleukin-1 receptor accessory protein-like 1"/>
    <property type="match status" value="1"/>
</dbReference>
<accession>A0AAQ4RF29</accession>
<evidence type="ECO:0000259" key="18">
    <source>
        <dbReference type="PROSITE" id="PS50835"/>
    </source>
</evidence>
<reference evidence="19" key="2">
    <citation type="submission" date="2025-08" db="UniProtKB">
        <authorList>
            <consortium name="Ensembl"/>
        </authorList>
    </citation>
    <scope>IDENTIFICATION</scope>
</reference>
<keyword evidence="9 16" id="KW-0472">Membrane</keyword>
<feature type="transmembrane region" description="Helical" evidence="16">
    <location>
        <begin position="420"/>
        <end position="438"/>
    </location>
</feature>
<keyword evidence="13" id="KW-0393">Immunoglobulin domain</keyword>
<dbReference type="InterPro" id="IPR035897">
    <property type="entry name" value="Toll_tir_struct_dom_sf"/>
</dbReference>
<dbReference type="GO" id="GO:0016020">
    <property type="term" value="C:membrane"/>
    <property type="evidence" value="ECO:0007669"/>
    <property type="project" value="UniProtKB-SubCell"/>
</dbReference>
<dbReference type="GeneTree" id="ENSGT01150000286976"/>
<dbReference type="FunFam" id="2.60.40.10:FF:000284">
    <property type="entry name" value="interleukin-1 receptor accessory protein-like 1"/>
    <property type="match status" value="1"/>
</dbReference>
<evidence type="ECO:0000256" key="1">
    <source>
        <dbReference type="ARBA" id="ARBA00004479"/>
    </source>
</evidence>
<dbReference type="InterPro" id="IPR036179">
    <property type="entry name" value="Ig-like_dom_sf"/>
</dbReference>
<dbReference type="SUPFAM" id="SSF48726">
    <property type="entry name" value="Immunoglobulin"/>
    <property type="match status" value="3"/>
</dbReference>
<dbReference type="SMART" id="SM00255">
    <property type="entry name" value="TIR"/>
    <property type="match status" value="1"/>
</dbReference>
<evidence type="ECO:0000256" key="11">
    <source>
        <dbReference type="ARBA" id="ARBA00023170"/>
    </source>
</evidence>
<reference evidence="19" key="3">
    <citation type="submission" date="2025-09" db="UniProtKB">
        <authorList>
            <consortium name="Ensembl"/>
        </authorList>
    </citation>
    <scope>IDENTIFICATION</scope>
</reference>
<keyword evidence="5" id="KW-0677">Repeat</keyword>
<dbReference type="GO" id="GO:0016787">
    <property type="term" value="F:hydrolase activity"/>
    <property type="evidence" value="ECO:0007669"/>
    <property type="project" value="UniProtKB-KW"/>
</dbReference>
<dbReference type="InterPro" id="IPR013783">
    <property type="entry name" value="Ig-like_fold"/>
</dbReference>
<dbReference type="FunFam" id="3.40.50.10140:FF:000009">
    <property type="entry name" value="X-linked interleukin-1 receptor accessory protein-like 1"/>
    <property type="match status" value="1"/>
</dbReference>
<evidence type="ECO:0000256" key="6">
    <source>
        <dbReference type="ARBA" id="ARBA00022801"/>
    </source>
</evidence>
<keyword evidence="6" id="KW-0378">Hydrolase</keyword>
<comment type="similarity">
    <text evidence="2">Belongs to the interleukin-1 receptor family.</text>
</comment>
<feature type="region of interest" description="Disordered" evidence="15">
    <location>
        <begin position="758"/>
        <end position="791"/>
    </location>
</feature>
<feature type="domain" description="Ig-like" evidence="18">
    <location>
        <begin position="223"/>
        <end position="295"/>
    </location>
</feature>
<protein>
    <recommendedName>
        <fullName evidence="21">Interleukin 1 receptor accessory protein-like 2</fullName>
    </recommendedName>
</protein>
<evidence type="ECO:0000259" key="17">
    <source>
        <dbReference type="PROSITE" id="PS50104"/>
    </source>
</evidence>
<evidence type="ECO:0000256" key="2">
    <source>
        <dbReference type="ARBA" id="ARBA00009752"/>
    </source>
</evidence>
<dbReference type="GO" id="GO:0007399">
    <property type="term" value="P:nervous system development"/>
    <property type="evidence" value="ECO:0007669"/>
    <property type="project" value="UniProtKB-ARBA"/>
</dbReference>
<dbReference type="SMART" id="SM00409">
    <property type="entry name" value="IG"/>
    <property type="match status" value="3"/>
</dbReference>
<evidence type="ECO:0000256" key="12">
    <source>
        <dbReference type="ARBA" id="ARBA00023180"/>
    </source>
</evidence>
<dbReference type="AlphaFoldDB" id="A0AAQ4RF29"/>
<evidence type="ECO:0000256" key="16">
    <source>
        <dbReference type="SAM" id="Phobius"/>
    </source>
</evidence>
<dbReference type="InterPro" id="IPR004074">
    <property type="entry name" value="IL-1_rcpt_I/II-typ"/>
</dbReference>
<organism evidence="19 20">
    <name type="scientific">Gasterosteus aculeatus aculeatus</name>
    <name type="common">three-spined stickleback</name>
    <dbReference type="NCBI Taxonomy" id="481459"/>
    <lineage>
        <taxon>Eukaryota</taxon>
        <taxon>Metazoa</taxon>
        <taxon>Chordata</taxon>
        <taxon>Craniata</taxon>
        <taxon>Vertebrata</taxon>
        <taxon>Euteleostomi</taxon>
        <taxon>Actinopterygii</taxon>
        <taxon>Neopterygii</taxon>
        <taxon>Teleostei</taxon>
        <taxon>Neoteleostei</taxon>
        <taxon>Acanthomorphata</taxon>
        <taxon>Eupercaria</taxon>
        <taxon>Perciformes</taxon>
        <taxon>Cottioidei</taxon>
        <taxon>Gasterosteales</taxon>
        <taxon>Gasterosteidae</taxon>
        <taxon>Gasterosteus</taxon>
    </lineage>
</organism>
<feature type="compositionally biased region" description="Basic and acidic residues" evidence="15">
    <location>
        <begin position="758"/>
        <end position="777"/>
    </location>
</feature>
<evidence type="ECO:0000256" key="9">
    <source>
        <dbReference type="ARBA" id="ARBA00023136"/>
    </source>
</evidence>
<evidence type="ECO:0000256" key="7">
    <source>
        <dbReference type="ARBA" id="ARBA00022989"/>
    </source>
</evidence>
<evidence type="ECO:0000313" key="19">
    <source>
        <dbReference type="Ensembl" id="ENSGACP00000062239.1"/>
    </source>
</evidence>
<keyword evidence="10" id="KW-1015">Disulfide bond</keyword>
<evidence type="ECO:0000256" key="8">
    <source>
        <dbReference type="ARBA" id="ARBA00023027"/>
    </source>
</evidence>
<dbReference type="SUPFAM" id="SSF52200">
    <property type="entry name" value="Toll/Interleukin receptor TIR domain"/>
    <property type="match status" value="1"/>
</dbReference>
<evidence type="ECO:0000313" key="20">
    <source>
        <dbReference type="Proteomes" id="UP000007635"/>
    </source>
</evidence>
<evidence type="ECO:0000256" key="15">
    <source>
        <dbReference type="SAM" id="MobiDB-lite"/>
    </source>
</evidence>
<reference evidence="19 20" key="1">
    <citation type="journal article" date="2021" name="G3 (Bethesda)">
        <title>Improved contiguity of the threespine stickleback genome using long-read sequencing.</title>
        <authorList>
            <person name="Nath S."/>
            <person name="Shaw D.E."/>
            <person name="White M.A."/>
        </authorList>
    </citation>
    <scope>NUCLEOTIDE SEQUENCE [LARGE SCALE GENOMIC DNA]</scope>
    <source>
        <strain evidence="19 20">Lake Benthic</strain>
    </source>
</reference>
<evidence type="ECO:0000256" key="5">
    <source>
        <dbReference type="ARBA" id="ARBA00022737"/>
    </source>
</evidence>
<keyword evidence="8" id="KW-0520">NAD</keyword>
<feature type="domain" description="TIR" evidence="17">
    <location>
        <begin position="463"/>
        <end position="619"/>
    </location>
</feature>
<dbReference type="InterPro" id="IPR000157">
    <property type="entry name" value="TIR_dom"/>
</dbReference>
<evidence type="ECO:0000256" key="4">
    <source>
        <dbReference type="ARBA" id="ARBA00022729"/>
    </source>
</evidence>
<dbReference type="GO" id="GO:0004908">
    <property type="term" value="F:interleukin-1 receptor activity"/>
    <property type="evidence" value="ECO:0007669"/>
    <property type="project" value="InterPro"/>
</dbReference>
<evidence type="ECO:0000256" key="13">
    <source>
        <dbReference type="ARBA" id="ARBA00023319"/>
    </source>
</evidence>
<dbReference type="PROSITE" id="PS50835">
    <property type="entry name" value="IG_LIKE"/>
    <property type="match status" value="3"/>
</dbReference>
<dbReference type="PRINTS" id="PR01537">
    <property type="entry name" value="INTRLKN1R1F"/>
</dbReference>
<dbReference type="InterPro" id="IPR003599">
    <property type="entry name" value="Ig_sub"/>
</dbReference>
<evidence type="ECO:0000256" key="3">
    <source>
        <dbReference type="ARBA" id="ARBA00022692"/>
    </source>
</evidence>
<keyword evidence="3 16" id="KW-0812">Transmembrane</keyword>
<dbReference type="Ensembl" id="ENSGACT00000067906.1">
    <property type="protein sequence ID" value="ENSGACP00000062239.1"/>
    <property type="gene ID" value="ENSGACG00000019644.2"/>
</dbReference>